<evidence type="ECO:0000313" key="1">
    <source>
        <dbReference type="EMBL" id="MBW0483184.1"/>
    </source>
</evidence>
<evidence type="ECO:0000313" key="2">
    <source>
        <dbReference type="Proteomes" id="UP000765509"/>
    </source>
</evidence>
<keyword evidence="2" id="KW-1185">Reference proteome</keyword>
<dbReference type="Proteomes" id="UP000765509">
    <property type="component" value="Unassembled WGS sequence"/>
</dbReference>
<gene>
    <name evidence="1" type="ORF">O181_022899</name>
</gene>
<sequence>MKKPNRHMLRWQTAIQEYKGNMIIVHKVGNINKNADGLSRWELANTPGNPADLPLEEKPQIPIEGIKKTEIGIEFFEEVRESYNQDTNFHILT</sequence>
<protein>
    <submittedName>
        <fullName evidence="1">Uncharacterized protein</fullName>
    </submittedName>
</protein>
<comment type="caution">
    <text evidence="1">The sequence shown here is derived from an EMBL/GenBank/DDBJ whole genome shotgun (WGS) entry which is preliminary data.</text>
</comment>
<organism evidence="1 2">
    <name type="scientific">Austropuccinia psidii MF-1</name>
    <dbReference type="NCBI Taxonomy" id="1389203"/>
    <lineage>
        <taxon>Eukaryota</taxon>
        <taxon>Fungi</taxon>
        <taxon>Dikarya</taxon>
        <taxon>Basidiomycota</taxon>
        <taxon>Pucciniomycotina</taxon>
        <taxon>Pucciniomycetes</taxon>
        <taxon>Pucciniales</taxon>
        <taxon>Sphaerophragmiaceae</taxon>
        <taxon>Austropuccinia</taxon>
    </lineage>
</organism>
<proteinExistence type="predicted"/>
<dbReference type="AlphaFoldDB" id="A0A9Q3CFP1"/>
<dbReference type="EMBL" id="AVOT02007109">
    <property type="protein sequence ID" value="MBW0483184.1"/>
    <property type="molecule type" value="Genomic_DNA"/>
</dbReference>
<accession>A0A9Q3CFP1</accession>
<reference evidence="1" key="1">
    <citation type="submission" date="2021-03" db="EMBL/GenBank/DDBJ databases">
        <title>Draft genome sequence of rust myrtle Austropuccinia psidii MF-1, a brazilian biotype.</title>
        <authorList>
            <person name="Quecine M.C."/>
            <person name="Pachon D.M.R."/>
            <person name="Bonatelli M.L."/>
            <person name="Correr F.H."/>
            <person name="Franceschini L.M."/>
            <person name="Leite T.F."/>
            <person name="Margarido G.R.A."/>
            <person name="Almeida C.A."/>
            <person name="Ferrarezi J.A."/>
            <person name="Labate C.A."/>
        </authorList>
    </citation>
    <scope>NUCLEOTIDE SEQUENCE</scope>
    <source>
        <strain evidence="1">MF-1</strain>
    </source>
</reference>
<name>A0A9Q3CFP1_9BASI</name>